<dbReference type="PANTHER" id="PTHR13348">
    <property type="entry name" value="RIBONUCLEASE P SUBUNIT P29"/>
    <property type="match status" value="1"/>
</dbReference>
<dbReference type="GO" id="GO:0033204">
    <property type="term" value="F:ribonuclease P RNA binding"/>
    <property type="evidence" value="ECO:0007669"/>
    <property type="project" value="InterPro"/>
</dbReference>
<evidence type="ECO:0000256" key="3">
    <source>
        <dbReference type="SAM" id="MobiDB-lite"/>
    </source>
</evidence>
<dbReference type="InterPro" id="IPR002730">
    <property type="entry name" value="Rpp29/RNP1"/>
</dbReference>
<dbReference type="InterPro" id="IPR016848">
    <property type="entry name" value="RNase_P/MRP_Rpp29-subunit"/>
</dbReference>
<dbReference type="EMBL" id="HG739113">
    <property type="protein sequence ID" value="CDP07954.1"/>
    <property type="molecule type" value="Genomic_DNA"/>
</dbReference>
<feature type="region of interest" description="Disordered" evidence="3">
    <location>
        <begin position="23"/>
        <end position="58"/>
    </location>
</feature>
<gene>
    <name evidence="4" type="ORF">GSCOC_T00025490001</name>
</gene>
<evidence type="ECO:0000256" key="1">
    <source>
        <dbReference type="ARBA" id="ARBA00004123"/>
    </source>
</evidence>
<feature type="compositionally biased region" description="Basic and acidic residues" evidence="3">
    <location>
        <begin position="23"/>
        <end position="47"/>
    </location>
</feature>
<dbReference type="GO" id="GO:0001682">
    <property type="term" value="P:tRNA 5'-leader removal"/>
    <property type="evidence" value="ECO:0007669"/>
    <property type="project" value="InterPro"/>
</dbReference>
<dbReference type="STRING" id="49390.A0A068UI94"/>
<dbReference type="Gene3D" id="2.30.30.210">
    <property type="entry name" value="Ribonuclease P/MRP, subunit p29"/>
    <property type="match status" value="1"/>
</dbReference>
<comment type="similarity">
    <text evidence="2">Belongs to the eukaryotic/archaeal RNase P protein component 1 family.</text>
</comment>
<evidence type="ECO:0000313" key="5">
    <source>
        <dbReference type="Proteomes" id="UP000295252"/>
    </source>
</evidence>
<dbReference type="GO" id="GO:0005634">
    <property type="term" value="C:nucleus"/>
    <property type="evidence" value="ECO:0007669"/>
    <property type="project" value="UniProtKB-SubCell"/>
</dbReference>
<keyword evidence="5" id="KW-1185">Reference proteome</keyword>
<dbReference type="AlphaFoldDB" id="A0A068UI94"/>
<dbReference type="Gramene" id="CDP07954">
    <property type="protein sequence ID" value="CDP07954"/>
    <property type="gene ID" value="GSCOC_T00025490001"/>
</dbReference>
<comment type="subcellular location">
    <subcellularLocation>
        <location evidence="1">Nucleus</location>
    </subcellularLocation>
</comment>
<evidence type="ECO:0000256" key="2">
    <source>
        <dbReference type="ARBA" id="ARBA00006181"/>
    </source>
</evidence>
<evidence type="ECO:0000313" key="4">
    <source>
        <dbReference type="EMBL" id="CDP07954.1"/>
    </source>
</evidence>
<dbReference type="InterPro" id="IPR023534">
    <property type="entry name" value="Rof/RNase_P-like"/>
</dbReference>
<dbReference type="InterPro" id="IPR036980">
    <property type="entry name" value="RNase_P/MRP_Rpp29_sf"/>
</dbReference>
<dbReference type="SMART" id="SM00538">
    <property type="entry name" value="POP4"/>
    <property type="match status" value="1"/>
</dbReference>
<dbReference type="GO" id="GO:0030677">
    <property type="term" value="C:ribonuclease P complex"/>
    <property type="evidence" value="ECO:0007669"/>
    <property type="project" value="InterPro"/>
</dbReference>
<dbReference type="Pfam" id="PF01868">
    <property type="entry name" value="RNase_P-MRP_p29"/>
    <property type="match status" value="1"/>
</dbReference>
<name>A0A068UI94_COFCA</name>
<sequence>MASNTSLDERRKRTLDALQRRFAQEEAEHELQQKKSKKRVQEGKDKIPSGISHPSTDASAIAAPLSLSAKKGSISFSSHTSKEEASDPAYFGLSNSVQENLLRDGDEISDKRSIVDYLLHDLFQHGDAADKYMQGSKSIKIDNWILLDNFVQKSGTAAAARVRALQTHSRRSKRHMSLKQHKKCGSFHLPQQLHNFELFKPMHEMWKSYISQLLKHVGKNQLAQCLLNADLHGSVILVVECKIEALHGVHGIMIRETAETFGIITEDNKFQVVPKKLSVFMLQADCWKITLHGDKLTSRPLVP</sequence>
<dbReference type="SUPFAM" id="SSF101744">
    <property type="entry name" value="Rof/RNase P subunit-like"/>
    <property type="match status" value="1"/>
</dbReference>
<dbReference type="OrthoDB" id="124041at2759"/>
<dbReference type="InParanoid" id="A0A068UI94"/>
<reference evidence="5" key="1">
    <citation type="journal article" date="2014" name="Science">
        <title>The coffee genome provides insight into the convergent evolution of caffeine biosynthesis.</title>
        <authorList>
            <person name="Denoeud F."/>
            <person name="Carretero-Paulet L."/>
            <person name="Dereeper A."/>
            <person name="Droc G."/>
            <person name="Guyot R."/>
            <person name="Pietrella M."/>
            <person name="Zheng C."/>
            <person name="Alberti A."/>
            <person name="Anthony F."/>
            <person name="Aprea G."/>
            <person name="Aury J.M."/>
            <person name="Bento P."/>
            <person name="Bernard M."/>
            <person name="Bocs S."/>
            <person name="Campa C."/>
            <person name="Cenci A."/>
            <person name="Combes M.C."/>
            <person name="Crouzillat D."/>
            <person name="Da Silva C."/>
            <person name="Daddiego L."/>
            <person name="De Bellis F."/>
            <person name="Dussert S."/>
            <person name="Garsmeur O."/>
            <person name="Gayraud T."/>
            <person name="Guignon V."/>
            <person name="Jahn K."/>
            <person name="Jamilloux V."/>
            <person name="Joet T."/>
            <person name="Labadie K."/>
            <person name="Lan T."/>
            <person name="Leclercq J."/>
            <person name="Lepelley M."/>
            <person name="Leroy T."/>
            <person name="Li L.T."/>
            <person name="Librado P."/>
            <person name="Lopez L."/>
            <person name="Munoz A."/>
            <person name="Noel B."/>
            <person name="Pallavicini A."/>
            <person name="Perrotta G."/>
            <person name="Poncet V."/>
            <person name="Pot D."/>
            <person name="Priyono X."/>
            <person name="Rigoreau M."/>
            <person name="Rouard M."/>
            <person name="Rozas J."/>
            <person name="Tranchant-Dubreuil C."/>
            <person name="VanBuren R."/>
            <person name="Zhang Q."/>
            <person name="Andrade A.C."/>
            <person name="Argout X."/>
            <person name="Bertrand B."/>
            <person name="de Kochko A."/>
            <person name="Graziosi G."/>
            <person name="Henry R.J."/>
            <person name="Jayarama X."/>
            <person name="Ming R."/>
            <person name="Nagai C."/>
            <person name="Rounsley S."/>
            <person name="Sankoff D."/>
            <person name="Giuliano G."/>
            <person name="Albert V.A."/>
            <person name="Wincker P."/>
            <person name="Lashermes P."/>
        </authorList>
    </citation>
    <scope>NUCLEOTIDE SEQUENCE [LARGE SCALE GENOMIC DNA]</scope>
    <source>
        <strain evidence="5">cv. DH200-94</strain>
    </source>
</reference>
<dbReference type="GO" id="GO:0000172">
    <property type="term" value="C:ribonuclease MRP complex"/>
    <property type="evidence" value="ECO:0007669"/>
    <property type="project" value="InterPro"/>
</dbReference>
<accession>A0A068UI94</accession>
<dbReference type="PhylomeDB" id="A0A068UI94"/>
<protein>
    <submittedName>
        <fullName evidence="4">Uncharacterized protein</fullName>
    </submittedName>
</protein>
<dbReference type="Proteomes" id="UP000295252">
    <property type="component" value="Chromosome III"/>
</dbReference>
<dbReference type="OMA" id="DKPRCQT"/>
<dbReference type="PANTHER" id="PTHR13348:SF0">
    <property type="entry name" value="RIBONUCLEASE P PROTEIN SUBUNIT P29"/>
    <property type="match status" value="1"/>
</dbReference>
<dbReference type="GO" id="GO:0006364">
    <property type="term" value="P:rRNA processing"/>
    <property type="evidence" value="ECO:0007669"/>
    <property type="project" value="TreeGrafter"/>
</dbReference>
<dbReference type="FunCoup" id="A0A068UI94">
    <property type="interactions" value="197"/>
</dbReference>
<organism evidence="4 5">
    <name type="scientific">Coffea canephora</name>
    <name type="common">Robusta coffee</name>
    <dbReference type="NCBI Taxonomy" id="49390"/>
    <lineage>
        <taxon>Eukaryota</taxon>
        <taxon>Viridiplantae</taxon>
        <taxon>Streptophyta</taxon>
        <taxon>Embryophyta</taxon>
        <taxon>Tracheophyta</taxon>
        <taxon>Spermatophyta</taxon>
        <taxon>Magnoliopsida</taxon>
        <taxon>eudicotyledons</taxon>
        <taxon>Gunneridae</taxon>
        <taxon>Pentapetalae</taxon>
        <taxon>asterids</taxon>
        <taxon>lamiids</taxon>
        <taxon>Gentianales</taxon>
        <taxon>Rubiaceae</taxon>
        <taxon>Ixoroideae</taxon>
        <taxon>Gardenieae complex</taxon>
        <taxon>Bertiereae - Coffeeae clade</taxon>
        <taxon>Coffeeae</taxon>
        <taxon>Coffea</taxon>
    </lineage>
</organism>
<proteinExistence type="inferred from homology"/>